<feature type="region of interest" description="Disordered" evidence="2">
    <location>
        <begin position="214"/>
        <end position="251"/>
    </location>
</feature>
<keyword evidence="5" id="KW-1185">Reference proteome</keyword>
<organism evidence="4 5">
    <name type="scientific">Porites evermanni</name>
    <dbReference type="NCBI Taxonomy" id="104178"/>
    <lineage>
        <taxon>Eukaryota</taxon>
        <taxon>Metazoa</taxon>
        <taxon>Cnidaria</taxon>
        <taxon>Anthozoa</taxon>
        <taxon>Hexacorallia</taxon>
        <taxon>Scleractinia</taxon>
        <taxon>Fungiina</taxon>
        <taxon>Poritidae</taxon>
        <taxon>Porites</taxon>
    </lineage>
</organism>
<keyword evidence="1" id="KW-0863">Zinc-finger</keyword>
<dbReference type="PROSITE" id="PS00028">
    <property type="entry name" value="ZINC_FINGER_C2H2_1"/>
    <property type="match status" value="1"/>
</dbReference>
<evidence type="ECO:0000259" key="3">
    <source>
        <dbReference type="PROSITE" id="PS50157"/>
    </source>
</evidence>
<feature type="compositionally biased region" description="Basic and acidic residues" evidence="2">
    <location>
        <begin position="235"/>
        <end position="249"/>
    </location>
</feature>
<feature type="domain" description="C2H2-type" evidence="3">
    <location>
        <begin position="254"/>
        <end position="285"/>
    </location>
</feature>
<dbReference type="EMBL" id="CALNXI010004337">
    <property type="protein sequence ID" value="CAH3195592.1"/>
    <property type="molecule type" value="Genomic_DNA"/>
</dbReference>
<protein>
    <recommendedName>
        <fullName evidence="3">C2H2-type domain-containing protein</fullName>
    </recommendedName>
</protein>
<dbReference type="Proteomes" id="UP001159427">
    <property type="component" value="Unassembled WGS sequence"/>
</dbReference>
<evidence type="ECO:0000313" key="4">
    <source>
        <dbReference type="EMBL" id="CAH3195592.1"/>
    </source>
</evidence>
<keyword evidence="1" id="KW-0479">Metal-binding</keyword>
<evidence type="ECO:0000256" key="1">
    <source>
        <dbReference type="PROSITE-ProRule" id="PRU00042"/>
    </source>
</evidence>
<gene>
    <name evidence="4" type="ORF">PEVE_00030613</name>
</gene>
<proteinExistence type="predicted"/>
<accession>A0ABN8SYD5</accession>
<evidence type="ECO:0000256" key="2">
    <source>
        <dbReference type="SAM" id="MobiDB-lite"/>
    </source>
</evidence>
<name>A0ABN8SYD5_9CNID</name>
<comment type="caution">
    <text evidence="4">The sequence shown here is derived from an EMBL/GenBank/DDBJ whole genome shotgun (WGS) entry which is preliminary data.</text>
</comment>
<evidence type="ECO:0000313" key="5">
    <source>
        <dbReference type="Proteomes" id="UP001159427"/>
    </source>
</evidence>
<keyword evidence="1" id="KW-0862">Zinc</keyword>
<dbReference type="PANTHER" id="PTHR33845:SF1">
    <property type="entry name" value="C2H2-TYPE DOMAIN-CONTAINING PROTEIN"/>
    <property type="match status" value="1"/>
</dbReference>
<dbReference type="PROSITE" id="PS50157">
    <property type="entry name" value="ZINC_FINGER_C2H2_2"/>
    <property type="match status" value="1"/>
</dbReference>
<dbReference type="PANTHER" id="PTHR33845">
    <property type="entry name" value="C2H2-TYPE DOMAIN-CONTAINING PROTEIN"/>
    <property type="match status" value="1"/>
</dbReference>
<reference evidence="4 5" key="1">
    <citation type="submission" date="2022-05" db="EMBL/GenBank/DDBJ databases">
        <authorList>
            <consortium name="Genoscope - CEA"/>
            <person name="William W."/>
        </authorList>
    </citation>
    <scope>NUCLEOTIDE SEQUENCE [LARGE SCALE GENOMIC DNA]</scope>
</reference>
<sequence length="411" mass="44595">MLSGVYEELSFSVRQAKTNILAWKAHILRSINQDSSRIDVLELLDESSLKTIIPGLKKVSFRQDNAGCYHCGTTIVCASTLGAELGVTIKRLDFSDPQGGKGACDRKAASIKSHMHIYLNSGHDIETPEQMTDAIRSSGGVPSLSVILCDSITSRSMDSYKIDGVSLLSNIEFSEEGIRVWGAYGVGTGKLISQIPEAPLSNRLPSLVVGQANPSSFSSGVKRRPRGAHPSGIRSTDDKTETEEEHSASREALFTCPEEGCTQTFLRHSSMMQHLDCGTHKSALENETLFDKAAQQYAEQLEGQAMVVPVVSTVSTRAGHTDSQPMGLALKPRATRRTRFTANQKSYLTTKFKLGEQTGSKADPAAVARSMMCAKDATGDRLFSSDEFLTATQIAGFFSRLASKKTLENDD</sequence>
<dbReference type="InterPro" id="IPR013087">
    <property type="entry name" value="Znf_C2H2_type"/>
</dbReference>